<feature type="domain" description="Cell wall-active antibiotics response LiaF-like C-terminal" evidence="3">
    <location>
        <begin position="120"/>
        <end position="179"/>
    </location>
</feature>
<dbReference type="EMBL" id="MLYP01000092">
    <property type="protein sequence ID" value="OIJ85449.1"/>
    <property type="molecule type" value="Genomic_DNA"/>
</dbReference>
<dbReference type="PANTHER" id="PTHR40763">
    <property type="entry name" value="MEMBRANE PROTEIN-RELATED"/>
    <property type="match status" value="1"/>
</dbReference>
<dbReference type="Pfam" id="PF09922">
    <property type="entry name" value="LiaF-like_C"/>
    <property type="match status" value="1"/>
</dbReference>
<protein>
    <submittedName>
        <fullName evidence="4">Uncharacterized protein</fullName>
    </submittedName>
</protein>
<dbReference type="STRING" id="1428652.BIV24_28690"/>
<dbReference type="RefSeq" id="WP_071369378.1">
    <property type="nucleotide sequence ID" value="NZ_MLYP01000092.1"/>
</dbReference>
<reference evidence="4 5" key="1">
    <citation type="submission" date="2016-10" db="EMBL/GenBank/DDBJ databases">
        <title>Genome sequence of Streptomyces sp. MUSC 93.</title>
        <authorList>
            <person name="Lee L.-H."/>
            <person name="Ser H.-L."/>
            <person name="Law J.W.-F."/>
        </authorList>
    </citation>
    <scope>NUCLEOTIDE SEQUENCE [LARGE SCALE GENOMIC DNA]</scope>
    <source>
        <strain evidence="4 5">MUSC 93</strain>
    </source>
</reference>
<evidence type="ECO:0000313" key="4">
    <source>
        <dbReference type="EMBL" id="OIJ85449.1"/>
    </source>
</evidence>
<evidence type="ECO:0000256" key="1">
    <source>
        <dbReference type="SAM" id="MobiDB-lite"/>
    </source>
</evidence>
<comment type="caution">
    <text evidence="4">The sequence shown here is derived from an EMBL/GenBank/DDBJ whole genome shotgun (WGS) entry which is preliminary data.</text>
</comment>
<sequence length="234" mass="25365">MDLHKSPAPADRRPVPPAELRCSDADRDRIADILREALAEGRLTAEEHAERVDGVLSAKTVGELERFVRDLPAAHSRRTPSAPVPAAGRPTPGAIPADPEERVVAVFSSAVRRGRWRPGRHMHAYAVFGTVEIDLSEAIFEHQQVLIKAISVFGNVEIRVPENISLRGTGGGVLGNFEVSPLDSGEPNAPVVYVDGLAVLGNVEAKPKRGKLVADILDRVSSKVDRALRKHLDR</sequence>
<dbReference type="OrthoDB" id="4772576at2"/>
<evidence type="ECO:0000259" key="2">
    <source>
        <dbReference type="Pfam" id="PF08044"/>
    </source>
</evidence>
<accession>A0A1S2NV61</accession>
<feature type="region of interest" description="Disordered" evidence="1">
    <location>
        <begin position="72"/>
        <end position="97"/>
    </location>
</feature>
<gene>
    <name evidence="4" type="ORF">BIV24_28690</name>
</gene>
<feature type="domain" description="DUF1707" evidence="2">
    <location>
        <begin position="20"/>
        <end position="72"/>
    </location>
</feature>
<dbReference type="AlphaFoldDB" id="A0A1S2NV61"/>
<feature type="region of interest" description="Disordered" evidence="1">
    <location>
        <begin position="1"/>
        <end position="20"/>
    </location>
</feature>
<feature type="compositionally biased region" description="Basic and acidic residues" evidence="1">
    <location>
        <begin position="1"/>
        <end position="14"/>
    </location>
</feature>
<evidence type="ECO:0000313" key="5">
    <source>
        <dbReference type="Proteomes" id="UP000179935"/>
    </source>
</evidence>
<dbReference type="PANTHER" id="PTHR40763:SF4">
    <property type="entry name" value="DUF1707 DOMAIN-CONTAINING PROTEIN"/>
    <property type="match status" value="1"/>
</dbReference>
<dbReference type="Pfam" id="PF08044">
    <property type="entry name" value="DUF1707"/>
    <property type="match status" value="1"/>
</dbReference>
<dbReference type="InterPro" id="IPR024425">
    <property type="entry name" value="LiaF-like_C"/>
</dbReference>
<keyword evidence="5" id="KW-1185">Reference proteome</keyword>
<dbReference type="InterPro" id="IPR012551">
    <property type="entry name" value="DUF1707_SHOCT-like"/>
</dbReference>
<organism evidence="4 5">
    <name type="scientific">Streptomyces colonosanans</name>
    <dbReference type="NCBI Taxonomy" id="1428652"/>
    <lineage>
        <taxon>Bacteria</taxon>
        <taxon>Bacillati</taxon>
        <taxon>Actinomycetota</taxon>
        <taxon>Actinomycetes</taxon>
        <taxon>Kitasatosporales</taxon>
        <taxon>Streptomycetaceae</taxon>
        <taxon>Streptomyces</taxon>
    </lineage>
</organism>
<dbReference type="Proteomes" id="UP000179935">
    <property type="component" value="Unassembled WGS sequence"/>
</dbReference>
<proteinExistence type="predicted"/>
<evidence type="ECO:0000259" key="3">
    <source>
        <dbReference type="Pfam" id="PF09922"/>
    </source>
</evidence>
<name>A0A1S2NV61_9ACTN</name>